<protein>
    <submittedName>
        <fullName evidence="2">Uncharacterized protein</fullName>
    </submittedName>
</protein>
<keyword evidence="1" id="KW-0812">Transmembrane</keyword>
<keyword evidence="3" id="KW-1185">Reference proteome</keyword>
<evidence type="ECO:0000313" key="3">
    <source>
        <dbReference type="Proteomes" id="UP000026907"/>
    </source>
</evidence>
<name>A0A023MI50_9CAUD</name>
<accession>A0A023MI50</accession>
<dbReference type="EMBL" id="KJ190158">
    <property type="protein sequence ID" value="AHN83754.1"/>
    <property type="molecule type" value="Genomic_DNA"/>
</dbReference>
<dbReference type="KEGG" id="vg:19486891"/>
<keyword evidence="1" id="KW-1133">Transmembrane helix</keyword>
<organism evidence="2 3">
    <name type="scientific">Escherichia phage FFH2</name>
    <dbReference type="NCBI Taxonomy" id="1446490"/>
    <lineage>
        <taxon>Viruses</taxon>
        <taxon>Duplodnaviria</taxon>
        <taxon>Heunggongvirae</taxon>
        <taxon>Uroviricota</taxon>
        <taxon>Caudoviricetes</taxon>
        <taxon>Vequintavirinae</taxon>
        <taxon>Vequintavirus</taxon>
        <taxon>Vequintavirus PDX</taxon>
        <taxon>Vequintavirus FFH2</taxon>
    </lineage>
</organism>
<sequence>MTTKDKPCADKVRRVMVWLEIIALEILLGVGMYFIAISN</sequence>
<dbReference type="RefSeq" id="YP_009031075.1">
    <property type="nucleotide sequence ID" value="NC_024134.1"/>
</dbReference>
<feature type="transmembrane region" description="Helical" evidence="1">
    <location>
        <begin position="15"/>
        <end position="36"/>
    </location>
</feature>
<evidence type="ECO:0000313" key="2">
    <source>
        <dbReference type="EMBL" id="AHN83754.1"/>
    </source>
</evidence>
<keyword evidence="1" id="KW-0472">Membrane</keyword>
<proteinExistence type="predicted"/>
<evidence type="ECO:0000256" key="1">
    <source>
        <dbReference type="SAM" id="Phobius"/>
    </source>
</evidence>
<reference evidence="2 3" key="1">
    <citation type="journal article" date="2014" name="Genome Announc.">
        <title>Complete Genome Sequences of Two Escherichia coli O157:H7 Phages Effective in Limiting Contamination of Food Products.</title>
        <authorList>
            <person name="Hong Y."/>
            <person name="Pan Y."/>
            <person name="Harman N.J."/>
            <person name="Ebner P.D."/>
        </authorList>
    </citation>
    <scope>NUCLEOTIDE SEQUENCE [LARGE SCALE GENOMIC DNA]</scope>
</reference>
<dbReference type="Proteomes" id="UP000026907">
    <property type="component" value="Segment"/>
</dbReference>
<dbReference type="GeneID" id="19486891"/>